<feature type="binding site" evidence="13">
    <location>
        <position position="15"/>
    </location>
    <ligand>
        <name>Ca(2+)</name>
        <dbReference type="ChEBI" id="CHEBI:29108"/>
    </ligand>
</feature>
<feature type="transmembrane region" description="Helical" evidence="15">
    <location>
        <begin position="29"/>
        <end position="49"/>
    </location>
</feature>
<evidence type="ECO:0000256" key="7">
    <source>
        <dbReference type="ARBA" id="ARBA00022919"/>
    </source>
</evidence>
<keyword evidence="13" id="KW-0106">Calcium</keyword>
<dbReference type="PANTHER" id="PTHR46139:SF2">
    <property type="entry name" value="ALKALINE CERAMIDASE 1"/>
    <property type="match status" value="1"/>
</dbReference>
<evidence type="ECO:0000256" key="4">
    <source>
        <dbReference type="ARBA" id="ARBA00009780"/>
    </source>
</evidence>
<accession>A0A8T2KFS3</accession>
<keyword evidence="7" id="KW-0746">Sphingolipid metabolism</keyword>
<feature type="binding site" evidence="14">
    <location>
        <position position="210"/>
    </location>
    <ligand>
        <name>Zn(2+)</name>
        <dbReference type="ChEBI" id="CHEBI:29105"/>
        <note>catalytic</note>
    </ligand>
</feature>
<feature type="binding site" evidence="13">
    <location>
        <position position="28"/>
    </location>
    <ligand>
        <name>Ca(2+)</name>
        <dbReference type="ChEBI" id="CHEBI:29108"/>
    </ligand>
</feature>
<dbReference type="EMBL" id="JAACNH010000001">
    <property type="protein sequence ID" value="KAG8454734.1"/>
    <property type="molecule type" value="Genomic_DNA"/>
</dbReference>
<keyword evidence="13" id="KW-0479">Metal-binding</keyword>
<dbReference type="Proteomes" id="UP000812440">
    <property type="component" value="Chromosome 1"/>
</dbReference>
<evidence type="ECO:0000256" key="14">
    <source>
        <dbReference type="PIRSR" id="PIRSR608901-2"/>
    </source>
</evidence>
<dbReference type="Pfam" id="PF05875">
    <property type="entry name" value="Ceramidase"/>
    <property type="match status" value="1"/>
</dbReference>
<dbReference type="GO" id="GO:0016020">
    <property type="term" value="C:membrane"/>
    <property type="evidence" value="ECO:0007669"/>
    <property type="project" value="UniProtKB-SubCell"/>
</dbReference>
<dbReference type="GO" id="GO:0017040">
    <property type="term" value="F:N-acylsphingosine amidohydrolase activity"/>
    <property type="evidence" value="ECO:0007669"/>
    <property type="project" value="UniProtKB-EC"/>
</dbReference>
<dbReference type="GO" id="GO:0005783">
    <property type="term" value="C:endoplasmic reticulum"/>
    <property type="evidence" value="ECO:0007669"/>
    <property type="project" value="TreeGrafter"/>
</dbReference>
<evidence type="ECO:0000256" key="13">
    <source>
        <dbReference type="PIRSR" id="PIRSR608901-1"/>
    </source>
</evidence>
<evidence type="ECO:0000256" key="12">
    <source>
        <dbReference type="ARBA" id="ARBA00049511"/>
    </source>
</evidence>
<evidence type="ECO:0000256" key="15">
    <source>
        <dbReference type="RuleBase" id="RU364079"/>
    </source>
</evidence>
<feature type="transmembrane region" description="Helical" evidence="15">
    <location>
        <begin position="172"/>
        <end position="188"/>
    </location>
</feature>
<comment type="catalytic activity">
    <reaction evidence="11">
        <text>an N-acylsphing-4-enine + H2O = sphing-4-enine + a fatty acid</text>
        <dbReference type="Rhea" id="RHEA:20856"/>
        <dbReference type="ChEBI" id="CHEBI:15377"/>
        <dbReference type="ChEBI" id="CHEBI:28868"/>
        <dbReference type="ChEBI" id="CHEBI:52639"/>
        <dbReference type="ChEBI" id="CHEBI:57756"/>
        <dbReference type="EC" id="3.5.1.23"/>
    </reaction>
    <physiologicalReaction direction="left-to-right" evidence="11">
        <dbReference type="Rhea" id="RHEA:20857"/>
    </physiologicalReaction>
</comment>
<proteinExistence type="inferred from homology"/>
<comment type="function">
    <text evidence="15">Hydrolyzes the sphingolipid ceramide into sphingosine and free fatty acid.</text>
</comment>
<evidence type="ECO:0000256" key="1">
    <source>
        <dbReference type="ARBA" id="ARBA00004141"/>
    </source>
</evidence>
<dbReference type="GO" id="GO:0046872">
    <property type="term" value="F:metal ion binding"/>
    <property type="evidence" value="ECO:0007669"/>
    <property type="project" value="UniProtKB-KW"/>
</dbReference>
<feature type="transmembrane region" description="Helical" evidence="15">
    <location>
        <begin position="91"/>
        <end position="107"/>
    </location>
</feature>
<evidence type="ECO:0000313" key="17">
    <source>
        <dbReference type="Proteomes" id="UP000812440"/>
    </source>
</evidence>
<evidence type="ECO:0000256" key="5">
    <source>
        <dbReference type="ARBA" id="ARBA00022692"/>
    </source>
</evidence>
<dbReference type="GO" id="GO:0046512">
    <property type="term" value="P:sphingosine biosynthetic process"/>
    <property type="evidence" value="ECO:0007669"/>
    <property type="project" value="TreeGrafter"/>
</dbReference>
<keyword evidence="14" id="KW-0862">Zinc</keyword>
<dbReference type="AlphaFoldDB" id="A0A8T2KFS3"/>
<evidence type="ECO:0000256" key="6">
    <source>
        <dbReference type="ARBA" id="ARBA00022801"/>
    </source>
</evidence>
<comment type="cofactor">
    <cofactor evidence="14">
        <name>Zn(2+)</name>
        <dbReference type="ChEBI" id="CHEBI:29105"/>
    </cofactor>
</comment>
<feature type="binding site" evidence="13">
    <location>
        <position position="19"/>
    </location>
    <ligand>
        <name>Ca(2+)</name>
        <dbReference type="ChEBI" id="CHEBI:29108"/>
    </ligand>
</feature>
<name>A0A8T2KFS3_9PIPI</name>
<evidence type="ECO:0000256" key="10">
    <source>
        <dbReference type="ARBA" id="ARBA00047401"/>
    </source>
</evidence>
<dbReference type="EC" id="3.5.1.-" evidence="15"/>
<sequence length="267" mass="31312">MPPSIFARESSEIDWCEDNYLYSEYVAEYYNTVSNVIFLVVGPLMMYLLHPYACTRSLAVHLVWLMFTVVGFFSIYYHMTLSYLGQLMDEISILWVIAVGYSVWFPRPYFPNFIKNRKNFGTIIFTVATFSTVLSFVRPAVNAYVLNCITFHILYIVVKEMKKCSDHSIQKLALASICLWLVAISCWLSDRFLCSFWRRINFCYLHSIWHVFICITVAYSNTLFSYFDAVYEIPESLPQVHYWPFKSHRIGLPYLAITKCTKSRKAC</sequence>
<comment type="catalytic activity">
    <reaction evidence="12">
        <text>an N-acylsphinganine + H2O = sphinganine + a fatty acid</text>
        <dbReference type="Rhea" id="RHEA:33551"/>
        <dbReference type="ChEBI" id="CHEBI:15377"/>
        <dbReference type="ChEBI" id="CHEBI:28868"/>
        <dbReference type="ChEBI" id="CHEBI:31488"/>
        <dbReference type="ChEBI" id="CHEBI:57817"/>
    </reaction>
    <physiologicalReaction direction="left-to-right" evidence="12">
        <dbReference type="Rhea" id="RHEA:33552"/>
    </physiologicalReaction>
</comment>
<comment type="subcellular location">
    <subcellularLocation>
        <location evidence="1">Membrane</location>
        <topology evidence="1">Multi-pass membrane protein</topology>
    </subcellularLocation>
</comment>
<reference evidence="16" key="1">
    <citation type="thesis" date="2020" institute="ProQuest LLC" country="789 East Eisenhower Parkway, Ann Arbor, MI, USA">
        <title>Comparative Genomics and Chromosome Evolution.</title>
        <authorList>
            <person name="Mudd A.B."/>
        </authorList>
    </citation>
    <scope>NUCLEOTIDE SEQUENCE</scope>
    <source>
        <strain evidence="16">Female2</strain>
        <tissue evidence="16">Blood</tissue>
    </source>
</reference>
<evidence type="ECO:0000313" key="16">
    <source>
        <dbReference type="EMBL" id="KAG8454734.1"/>
    </source>
</evidence>
<comment type="caution">
    <text evidence="15">Lacks conserved residue(s) required for the propagation of feature annotation.</text>
</comment>
<feature type="binding site" evidence="14">
    <location>
        <position position="78"/>
    </location>
    <ligand>
        <name>Zn(2+)</name>
        <dbReference type="ChEBI" id="CHEBI:29105"/>
        <note>catalytic</note>
    </ligand>
</feature>
<comment type="caution">
    <text evidence="16">The sequence shown here is derived from an EMBL/GenBank/DDBJ whole genome shotgun (WGS) entry which is preliminary data.</text>
</comment>
<evidence type="ECO:0000256" key="2">
    <source>
        <dbReference type="ARBA" id="ARBA00004760"/>
    </source>
</evidence>
<comment type="similarity">
    <text evidence="4 15">Belongs to the alkaline ceramidase family.</text>
</comment>
<comment type="pathway">
    <text evidence="3">Sphingolipid metabolism.</text>
</comment>
<organism evidence="16 17">
    <name type="scientific">Hymenochirus boettgeri</name>
    <name type="common">Congo dwarf clawed frog</name>
    <dbReference type="NCBI Taxonomy" id="247094"/>
    <lineage>
        <taxon>Eukaryota</taxon>
        <taxon>Metazoa</taxon>
        <taxon>Chordata</taxon>
        <taxon>Craniata</taxon>
        <taxon>Vertebrata</taxon>
        <taxon>Euteleostomi</taxon>
        <taxon>Amphibia</taxon>
        <taxon>Batrachia</taxon>
        <taxon>Anura</taxon>
        <taxon>Pipoidea</taxon>
        <taxon>Pipidae</taxon>
        <taxon>Pipinae</taxon>
        <taxon>Hymenochirus</taxon>
    </lineage>
</organism>
<keyword evidence="5 15" id="KW-0812">Transmembrane</keyword>
<keyword evidence="15" id="KW-0443">Lipid metabolism</keyword>
<dbReference type="InterPro" id="IPR008901">
    <property type="entry name" value="ACER"/>
</dbReference>
<evidence type="ECO:0000256" key="8">
    <source>
        <dbReference type="ARBA" id="ARBA00022989"/>
    </source>
</evidence>
<keyword evidence="8 15" id="KW-1133">Transmembrane helix</keyword>
<dbReference type="GO" id="GO:0046514">
    <property type="term" value="P:ceramide catabolic process"/>
    <property type="evidence" value="ECO:0007669"/>
    <property type="project" value="TreeGrafter"/>
</dbReference>
<evidence type="ECO:0000256" key="3">
    <source>
        <dbReference type="ARBA" id="ARBA00004991"/>
    </source>
</evidence>
<comment type="pathway">
    <text evidence="2">Lipid metabolism; sphingolipid metabolism.</text>
</comment>
<keyword evidence="6 15" id="KW-0378">Hydrolase</keyword>
<feature type="binding site" evidence="14">
    <location>
        <position position="206"/>
    </location>
    <ligand>
        <name>Zn(2+)</name>
        <dbReference type="ChEBI" id="CHEBI:29105"/>
        <note>catalytic</note>
    </ligand>
</feature>
<feature type="binding site" evidence="13">
    <location>
        <position position="14"/>
    </location>
    <ligand>
        <name>Ca(2+)</name>
        <dbReference type="ChEBI" id="CHEBI:29108"/>
    </ligand>
</feature>
<protein>
    <recommendedName>
        <fullName evidence="15">Alkaline ceramidase</fullName>
        <ecNumber evidence="15">3.5.1.-</ecNumber>
    </recommendedName>
</protein>
<keyword evidence="9 15" id="KW-0472">Membrane</keyword>
<evidence type="ECO:0000256" key="11">
    <source>
        <dbReference type="ARBA" id="ARBA00048323"/>
    </source>
</evidence>
<gene>
    <name evidence="16" type="ORF">GDO86_001088</name>
</gene>
<dbReference type="OrthoDB" id="187171at2759"/>
<comment type="catalytic activity">
    <reaction evidence="10">
        <text>N-(9Z-octadecenoyl)-sphing-4-enine + H2O = sphing-4-enine + (9Z)-octadecenoate</text>
        <dbReference type="Rhea" id="RHEA:41299"/>
        <dbReference type="ChEBI" id="CHEBI:15377"/>
        <dbReference type="ChEBI" id="CHEBI:30823"/>
        <dbReference type="ChEBI" id="CHEBI:57756"/>
        <dbReference type="ChEBI" id="CHEBI:77996"/>
    </reaction>
    <physiologicalReaction direction="left-to-right" evidence="10">
        <dbReference type="Rhea" id="RHEA:41300"/>
    </physiologicalReaction>
</comment>
<evidence type="ECO:0000256" key="9">
    <source>
        <dbReference type="ARBA" id="ARBA00023136"/>
    </source>
</evidence>
<feature type="binding site" evidence="13">
    <location>
        <position position="17"/>
    </location>
    <ligand>
        <name>Ca(2+)</name>
        <dbReference type="ChEBI" id="CHEBI:29108"/>
    </ligand>
</feature>
<dbReference type="PANTHER" id="PTHR46139">
    <property type="entry name" value="ALKALINE CERAMIDASE"/>
    <property type="match status" value="1"/>
</dbReference>
<feature type="transmembrane region" description="Helical" evidence="15">
    <location>
        <begin position="58"/>
        <end position="79"/>
    </location>
</feature>
<feature type="transmembrane region" description="Helical" evidence="15">
    <location>
        <begin position="143"/>
        <end position="160"/>
    </location>
</feature>
<feature type="transmembrane region" description="Helical" evidence="15">
    <location>
        <begin position="208"/>
        <end position="227"/>
    </location>
</feature>
<keyword evidence="17" id="KW-1185">Reference proteome</keyword>